<evidence type="ECO:0000256" key="1">
    <source>
        <dbReference type="SAM" id="MobiDB-lite"/>
    </source>
</evidence>
<gene>
    <name evidence="2" type="ORF">PCOR1329_LOCUS31539</name>
</gene>
<feature type="region of interest" description="Disordered" evidence="1">
    <location>
        <begin position="918"/>
        <end position="960"/>
    </location>
</feature>
<protein>
    <submittedName>
        <fullName evidence="2">Uncharacterized protein</fullName>
    </submittedName>
</protein>
<dbReference type="InterPro" id="IPR018247">
    <property type="entry name" value="EF_Hand_1_Ca_BS"/>
</dbReference>
<proteinExistence type="predicted"/>
<feature type="compositionally biased region" description="Low complexity" evidence="1">
    <location>
        <begin position="394"/>
        <end position="408"/>
    </location>
</feature>
<dbReference type="Proteomes" id="UP001189429">
    <property type="component" value="Unassembled WGS sequence"/>
</dbReference>
<keyword evidence="3" id="KW-1185">Reference proteome</keyword>
<dbReference type="EMBL" id="CAUYUJ010012459">
    <property type="protein sequence ID" value="CAK0833997.1"/>
    <property type="molecule type" value="Genomic_DNA"/>
</dbReference>
<organism evidence="2 3">
    <name type="scientific">Prorocentrum cordatum</name>
    <dbReference type="NCBI Taxonomy" id="2364126"/>
    <lineage>
        <taxon>Eukaryota</taxon>
        <taxon>Sar</taxon>
        <taxon>Alveolata</taxon>
        <taxon>Dinophyceae</taxon>
        <taxon>Prorocentrales</taxon>
        <taxon>Prorocentraceae</taxon>
        <taxon>Prorocentrum</taxon>
    </lineage>
</organism>
<name>A0ABN9SQ32_9DINO</name>
<feature type="compositionally biased region" description="Low complexity" evidence="1">
    <location>
        <begin position="530"/>
        <end position="539"/>
    </location>
</feature>
<evidence type="ECO:0000313" key="2">
    <source>
        <dbReference type="EMBL" id="CAK0833997.1"/>
    </source>
</evidence>
<evidence type="ECO:0000313" key="3">
    <source>
        <dbReference type="Proteomes" id="UP001189429"/>
    </source>
</evidence>
<accession>A0ABN9SQ32</accession>
<reference evidence="2" key="1">
    <citation type="submission" date="2023-10" db="EMBL/GenBank/DDBJ databases">
        <authorList>
            <person name="Chen Y."/>
            <person name="Shah S."/>
            <person name="Dougan E. K."/>
            <person name="Thang M."/>
            <person name="Chan C."/>
        </authorList>
    </citation>
    <scope>NUCLEOTIDE SEQUENCE [LARGE SCALE GENOMIC DNA]</scope>
</reference>
<feature type="region of interest" description="Disordered" evidence="1">
    <location>
        <begin position="517"/>
        <end position="539"/>
    </location>
</feature>
<comment type="caution">
    <text evidence="2">The sequence shown here is derived from an EMBL/GenBank/DDBJ whole genome shotgun (WGS) entry which is preliminary data.</text>
</comment>
<feature type="region of interest" description="Disordered" evidence="1">
    <location>
        <begin position="389"/>
        <end position="418"/>
    </location>
</feature>
<sequence>MAGKAATLSAERSAFAWIPASPNDKRPAHGNAAREVKGHKLSRRWSPCQEYFGWKPTGNRATFPTRMWWAYVSRQVGQSDFSTEMDALGIFDWDTTDPEARVADRIVDVEFDQRAYRELSEVQIRNMWHEPPEFTVYDPDLFNVNEVDVRTDERAMRAHLTEVGQFRPILVRELNILKARREMLELAHRDIYRNRSDLPQVSTEAHRIEACMQYLLQSHATAIRRGQRATLDTFQHAAVELWPLHVYEDRAKTTVARAVMTAGQIAVATTAINGAAAADGTGKPQTSMRPWRSGGYAGADACTLGPWPHGAHHVAGGAAGGCESLAPALFDTLGPWPHGALHVAGGAAGGYESLAPAPARIRALQPLPAAALVAAAGAALVAEPGADHLGGVAGPRPRAEAGPPLSARRGARRRGGRAQPPPVVVVAAVAGLAAAAPARGAVGLVVPAGPPAAVGGRARRRPPPRRGVAVAVRAAPSARAALGEGGGLGGLVLAALEVGVGGGCEVGPSPVLARRQLAPRTSTEAEVAPSEGGASRGASRLAGEDCWAAKRKLRQIDDGNGNQYLSYEEVQQIVNLDDTSLLFVWDIFNQQDEFVETRELLTALCVFSAASLSDKGRFLASLFDSLQCGLNTGAELAQLCAGVLGVLARCTNTASKPKDVALMVREDLPTWVPVLQDEAVSFEADRVIGSDELDEAIGSLRSAYGKTPLYNKYSVTSQEIGQGAAGGPTDDAFRMGSRRASVMSAAPPSAPVRVEQRAAPGMAGPPPDQLAHISWMKKLESADTANGRSNKVTADALNGIRAEAAIATQDAAHIWMIMPDEDFASIAKELAAFRQMFVKSVSVALGLPSECVEVVNVTQGSVVVDVILRPAGSLHDTRTAWDLVHALEQQIANPHSALRKGPLAHRVRGAEILTGEPTRVVAGGGGGDTADQGCQTDPAELATPRVPAEPDDAGEAAGAADAREAAAYLKEALRELQAVRQRTARAEAATAAVLAEVSQRDALIEELRAQVAAS</sequence>
<dbReference type="PROSITE" id="PS00018">
    <property type="entry name" value="EF_HAND_1"/>
    <property type="match status" value="1"/>
</dbReference>